<dbReference type="OrthoDB" id="41724at2"/>
<dbReference type="Gene3D" id="2.120.10.10">
    <property type="match status" value="1"/>
</dbReference>
<evidence type="ECO:0000256" key="1">
    <source>
        <dbReference type="SAM" id="MobiDB-lite"/>
    </source>
</evidence>
<name>A0A1T4T1H0_9HYPH</name>
<accession>A0A1T4T1H0</accession>
<dbReference type="SUPFAM" id="SSF50939">
    <property type="entry name" value="Sialidases"/>
    <property type="match status" value="1"/>
</dbReference>
<feature type="compositionally biased region" description="Polar residues" evidence="1">
    <location>
        <begin position="245"/>
        <end position="259"/>
    </location>
</feature>
<dbReference type="RefSeq" id="WP_078709929.1">
    <property type="nucleotide sequence ID" value="NZ_FUXL01000017.1"/>
</dbReference>
<proteinExistence type="predicted"/>
<dbReference type="STRING" id="1365950.SAMN05428963_11717"/>
<feature type="region of interest" description="Disordered" evidence="1">
    <location>
        <begin position="239"/>
        <end position="259"/>
    </location>
</feature>
<gene>
    <name evidence="3" type="ORF">SAMN05428963_11717</name>
</gene>
<dbReference type="PANTHER" id="PTHR43752:SF2">
    <property type="entry name" value="BNR_ASP-BOX REPEAT FAMILY PROTEIN"/>
    <property type="match status" value="1"/>
</dbReference>
<evidence type="ECO:0000259" key="2">
    <source>
        <dbReference type="Pfam" id="PF13088"/>
    </source>
</evidence>
<dbReference type="AlphaFoldDB" id="A0A1T4T1H0"/>
<dbReference type="Proteomes" id="UP000190135">
    <property type="component" value="Unassembled WGS sequence"/>
</dbReference>
<reference evidence="3 4" key="1">
    <citation type="submission" date="2017-02" db="EMBL/GenBank/DDBJ databases">
        <authorList>
            <person name="Peterson S.W."/>
        </authorList>
    </citation>
    <scope>NUCLEOTIDE SEQUENCE [LARGE SCALE GENOMIC DNA]</scope>
    <source>
        <strain evidence="3 4">USBA 369</strain>
    </source>
</reference>
<feature type="region of interest" description="Disordered" evidence="1">
    <location>
        <begin position="298"/>
        <end position="318"/>
    </location>
</feature>
<dbReference type="InterPro" id="IPR011040">
    <property type="entry name" value="Sialidase"/>
</dbReference>
<keyword evidence="4" id="KW-1185">Reference proteome</keyword>
<dbReference type="Pfam" id="PF13088">
    <property type="entry name" value="BNR_2"/>
    <property type="match status" value="1"/>
</dbReference>
<organism evidence="3 4">
    <name type="scientific">Consotaella salsifontis</name>
    <dbReference type="NCBI Taxonomy" id="1365950"/>
    <lineage>
        <taxon>Bacteria</taxon>
        <taxon>Pseudomonadati</taxon>
        <taxon>Pseudomonadota</taxon>
        <taxon>Alphaproteobacteria</taxon>
        <taxon>Hyphomicrobiales</taxon>
        <taxon>Aurantimonadaceae</taxon>
        <taxon>Consotaella</taxon>
    </lineage>
</organism>
<sequence>MSTAFDASTDGLRPDGRLVQYDVVSGGLQTLIPSPCVQNHAANLARLPDGDLACVWFGGTQEGIPDISIWMSRLPAGADAWEAPVKLSEDASRSEQNPVLFNAPDGKVWLLWTAQINGRQDTSIVRARVSEDSGRSWGPIHTLIDEPGTFIRQPIVVREDGTWLLPVFLCHTEPGVAWVGDADTAAVKISQDQGRSWRHVDVPDSLGAVHMNIVPLGGQRMVAFFRSRWADFVRRSWSEDGGESWSPTEDTELPNNNSSIQVRRLPDGRLAMVHNFASRLDAIERRVSLYDEIEDPEAGAAAPAAPAQGETEGPRAFWGAPRAPMTLSLSADEGRSWPVRHDLEEGDGYCMSNNSKDSKNRELSYPSILATEDGRIHVAYTWFRKAIKYLTFEARRV</sequence>
<evidence type="ECO:0000313" key="4">
    <source>
        <dbReference type="Proteomes" id="UP000190135"/>
    </source>
</evidence>
<feature type="domain" description="Sialidase" evidence="2">
    <location>
        <begin position="50"/>
        <end position="378"/>
    </location>
</feature>
<dbReference type="EMBL" id="FUXL01000017">
    <property type="protein sequence ID" value="SKA34326.1"/>
    <property type="molecule type" value="Genomic_DNA"/>
</dbReference>
<evidence type="ECO:0000313" key="3">
    <source>
        <dbReference type="EMBL" id="SKA34326.1"/>
    </source>
</evidence>
<protein>
    <submittedName>
        <fullName evidence="3">Predicted neuraminidase (Sialidase)</fullName>
    </submittedName>
</protein>
<dbReference type="PANTHER" id="PTHR43752">
    <property type="entry name" value="BNR/ASP-BOX REPEAT FAMILY PROTEIN"/>
    <property type="match status" value="1"/>
</dbReference>
<dbReference type="CDD" id="cd15482">
    <property type="entry name" value="Sialidase_non-viral"/>
    <property type="match status" value="1"/>
</dbReference>
<dbReference type="InterPro" id="IPR036278">
    <property type="entry name" value="Sialidase_sf"/>
</dbReference>
<feature type="compositionally biased region" description="Low complexity" evidence="1">
    <location>
        <begin position="298"/>
        <end position="311"/>
    </location>
</feature>